<sequence>MKIKFFILFLSLFFAGISGAEPSNAETIKAIEVASKDFQVRIIEMHPPSGDYSSLRDLDSYSMGIAQTPSKIIVVFLVDRRLGIIGGGGEYTLSKKDAKILSFKGYE</sequence>
<keyword evidence="1" id="KW-0732">Signal</keyword>
<evidence type="ECO:0000313" key="2">
    <source>
        <dbReference type="EMBL" id="ASK91917.1"/>
    </source>
</evidence>
<gene>
    <name evidence="2" type="ORF">XcvCFBP7111P_10715</name>
</gene>
<dbReference type="RefSeq" id="WP_089112236.1">
    <property type="nucleotide sequence ID" value="NZ_CP022263.1"/>
</dbReference>
<feature type="signal peptide" evidence="1">
    <location>
        <begin position="1"/>
        <end position="20"/>
    </location>
</feature>
<accession>A0AB33CCS8</accession>
<dbReference type="Proteomes" id="UP000198357">
    <property type="component" value="Chromosome"/>
</dbReference>
<feature type="chain" id="PRO_5044298497" evidence="1">
    <location>
        <begin position="21"/>
        <end position="107"/>
    </location>
</feature>
<name>A0AB33CCS8_XANCI</name>
<reference evidence="2 3" key="1">
    <citation type="submission" date="2017-06" db="EMBL/GenBank/DDBJ databases">
        <title>First complete genome sequences of Xanthomonas citri pv. vignicola strains CFBP 7111, CFBP 7112 and CFBP 7113 using long-read technology.</title>
        <authorList>
            <person name="Ruh M."/>
            <person name="Briand M."/>
            <person name="Bonneau S."/>
            <person name="Jacques M.A."/>
            <person name="Chen N.W.G."/>
        </authorList>
    </citation>
    <scope>NUCLEOTIDE SEQUENCE [LARGE SCALE GENOMIC DNA]</scope>
    <source>
        <strain evidence="2 3">CFBP7111</strain>
    </source>
</reference>
<organism evidence="2 3">
    <name type="scientific">Xanthomonas citri pv. vignicola</name>
    <dbReference type="NCBI Taxonomy" id="473426"/>
    <lineage>
        <taxon>Bacteria</taxon>
        <taxon>Pseudomonadati</taxon>
        <taxon>Pseudomonadota</taxon>
        <taxon>Gammaproteobacteria</taxon>
        <taxon>Lysobacterales</taxon>
        <taxon>Lysobacteraceae</taxon>
        <taxon>Xanthomonas</taxon>
    </lineage>
</organism>
<evidence type="ECO:0000313" key="3">
    <source>
        <dbReference type="Proteomes" id="UP000198357"/>
    </source>
</evidence>
<proteinExistence type="predicted"/>
<dbReference type="EMBL" id="CP022263">
    <property type="protein sequence ID" value="ASK91917.1"/>
    <property type="molecule type" value="Genomic_DNA"/>
</dbReference>
<protein>
    <submittedName>
        <fullName evidence="2">Uncharacterized protein</fullName>
    </submittedName>
</protein>
<evidence type="ECO:0000256" key="1">
    <source>
        <dbReference type="SAM" id="SignalP"/>
    </source>
</evidence>
<dbReference type="AlphaFoldDB" id="A0AB33CCS8"/>